<dbReference type="InterPro" id="IPR036691">
    <property type="entry name" value="Endo/exonu/phosph_ase_sf"/>
</dbReference>
<protein>
    <recommendedName>
        <fullName evidence="3">DUF4283 domain-containing protein</fullName>
    </recommendedName>
</protein>
<accession>A0A7J9BUN2</accession>
<gene>
    <name evidence="1" type="ORF">Gogos_013087</name>
</gene>
<evidence type="ECO:0000313" key="1">
    <source>
        <dbReference type="EMBL" id="MBA0739857.1"/>
    </source>
</evidence>
<proteinExistence type="predicted"/>
<dbReference type="AlphaFoldDB" id="A0A7J9BUN2"/>
<dbReference type="Gene3D" id="3.60.10.10">
    <property type="entry name" value="Endonuclease/exonuclease/phosphatase"/>
    <property type="match status" value="1"/>
</dbReference>
<name>A0A7J9BUN2_GOSGO</name>
<dbReference type="EMBL" id="JABEZY010000006">
    <property type="protein sequence ID" value="MBA0739857.1"/>
    <property type="molecule type" value="Genomic_DNA"/>
</dbReference>
<reference evidence="1 2" key="1">
    <citation type="journal article" date="2019" name="Genome Biol. Evol.">
        <title>Insights into the evolution of the New World diploid cottons (Gossypium, subgenus Houzingenia) based on genome sequencing.</title>
        <authorList>
            <person name="Grover C.E."/>
            <person name="Arick M.A. 2nd"/>
            <person name="Thrash A."/>
            <person name="Conover J.L."/>
            <person name="Sanders W.S."/>
            <person name="Peterson D.G."/>
            <person name="Frelichowski J.E."/>
            <person name="Scheffler J.A."/>
            <person name="Scheffler B.E."/>
            <person name="Wendel J.F."/>
        </authorList>
    </citation>
    <scope>NUCLEOTIDE SEQUENCE [LARGE SCALE GENOMIC DNA]</scope>
    <source>
        <strain evidence="1">5</strain>
        <tissue evidence="1">Leaf</tissue>
    </source>
</reference>
<dbReference type="SUPFAM" id="SSF56219">
    <property type="entry name" value="DNase I-like"/>
    <property type="match status" value="1"/>
</dbReference>
<evidence type="ECO:0008006" key="3">
    <source>
        <dbReference type="Google" id="ProtNLM"/>
    </source>
</evidence>
<comment type="caution">
    <text evidence="1">The sequence shown here is derived from an EMBL/GenBank/DDBJ whole genome shotgun (WGS) entry which is preliminary data.</text>
</comment>
<organism evidence="1 2">
    <name type="scientific">Gossypium gossypioides</name>
    <name type="common">Mexican cotton</name>
    <name type="synonym">Selera gossypioides</name>
    <dbReference type="NCBI Taxonomy" id="34282"/>
    <lineage>
        <taxon>Eukaryota</taxon>
        <taxon>Viridiplantae</taxon>
        <taxon>Streptophyta</taxon>
        <taxon>Embryophyta</taxon>
        <taxon>Tracheophyta</taxon>
        <taxon>Spermatophyta</taxon>
        <taxon>Magnoliopsida</taxon>
        <taxon>eudicotyledons</taxon>
        <taxon>Gunneridae</taxon>
        <taxon>Pentapetalae</taxon>
        <taxon>rosids</taxon>
        <taxon>malvids</taxon>
        <taxon>Malvales</taxon>
        <taxon>Malvaceae</taxon>
        <taxon>Malvoideae</taxon>
        <taxon>Gossypium</taxon>
    </lineage>
</organism>
<dbReference type="Proteomes" id="UP000593579">
    <property type="component" value="Unassembled WGS sequence"/>
</dbReference>
<sequence length="151" mass="17390">MENGMAGLRINDDDEEVLQVAGVSKGQNRMYDLCLVGCFLTSSVVQFQVIRNTLANLWHPLGGIEISDLGEKRIDVRSPLKRKKKIQLSPQNHTYEYESDVKWKMTGFYVSPDSRSRADLWNLLRELGRDQSLPWMVCGDFNEIVYSFENK</sequence>
<keyword evidence="2" id="KW-1185">Reference proteome</keyword>
<dbReference type="OrthoDB" id="1000188at2759"/>
<evidence type="ECO:0000313" key="2">
    <source>
        <dbReference type="Proteomes" id="UP000593579"/>
    </source>
</evidence>